<dbReference type="InterPro" id="IPR000795">
    <property type="entry name" value="T_Tr_GTP-bd_dom"/>
</dbReference>
<sequence>MDIKIEIAKRRTFAIISHPDAGKTTLTEKLLLYGGAVQLAGSVTARKNQRASTSDWMELERKRGISISSTVLQFDYDGYRINLLDTPGHKDFSEDTYRVLTAVDAVVMVIDAGKGIESQTRKLFEVCRQRGVPIFTFMNKCDRPTLEPLALLDELERVLGIGAFPVNWPIGNGADFKGVFDRHSHEVHLFERTVGGQFRAPVSIGNLSDPVIRERLDEQTYLKVTEELDMLQMAGESFDEQAVLAGKTTPVFFGSAANNFGVKLMLDGFLKHSSAPKPHTVDCGIVTPEQPEFSGFIFKIQANMDPRHRDRIAFLRVCSGKFERDMTVIHSRTGKKVRLSSSHKLFANERETVDEAYPGDIIGLVGHSDFGIGDTLTTDTKIVYREIPRFTPESFSFLHNPNTAKYKQFRQGLDQLLQEGVIQILHLKDSAAKIPLLAAVGPLQFEVAQYRLESEYGAESRLELAPWTVMRWLPAELKEEELDALQLPTGSKLAFDSDNNPVVLFSNDWSANYFTQTNTKAPLSNLPPGSLLAAA</sequence>
<dbReference type="CDD" id="cd03689">
    <property type="entry name" value="RF3_II"/>
    <property type="match status" value="1"/>
</dbReference>
<dbReference type="GO" id="GO:0003924">
    <property type="term" value="F:GTPase activity"/>
    <property type="evidence" value="ECO:0007669"/>
    <property type="project" value="InterPro"/>
</dbReference>
<dbReference type="SUPFAM" id="SSF52540">
    <property type="entry name" value="P-loop containing nucleoside triphosphate hydrolases"/>
    <property type="match status" value="1"/>
</dbReference>
<gene>
    <name evidence="7" type="primary">prfC</name>
    <name evidence="10" type="ORF">Cflav_PD5853</name>
</gene>
<dbReference type="Gene3D" id="3.30.70.3280">
    <property type="entry name" value="Peptide chain release factor 3, domain III"/>
    <property type="match status" value="1"/>
</dbReference>
<dbReference type="InterPro" id="IPR035647">
    <property type="entry name" value="EFG_III/V"/>
</dbReference>
<keyword evidence="5 7" id="KW-0648">Protein biosynthesis</keyword>
<dbReference type="PROSITE" id="PS51722">
    <property type="entry name" value="G_TR_2"/>
    <property type="match status" value="1"/>
</dbReference>
<dbReference type="STRING" id="320771.Cflav_PD5853"/>
<dbReference type="FunFam" id="3.40.50.300:FF:000542">
    <property type="entry name" value="Peptide chain release factor 3"/>
    <property type="match status" value="1"/>
</dbReference>
<dbReference type="InterPro" id="IPR009000">
    <property type="entry name" value="Transl_B-barrel_sf"/>
</dbReference>
<keyword evidence="11" id="KW-1185">Reference proteome</keyword>
<dbReference type="SUPFAM" id="SSF54980">
    <property type="entry name" value="EF-G C-terminal domain-like"/>
    <property type="match status" value="1"/>
</dbReference>
<keyword evidence="3 7" id="KW-0963">Cytoplasm</keyword>
<dbReference type="SUPFAM" id="SSF50447">
    <property type="entry name" value="Translation proteins"/>
    <property type="match status" value="1"/>
</dbReference>
<evidence type="ECO:0000256" key="1">
    <source>
        <dbReference type="ARBA" id="ARBA00004496"/>
    </source>
</evidence>
<dbReference type="Gene3D" id="3.40.50.300">
    <property type="entry name" value="P-loop containing nucleotide triphosphate hydrolases"/>
    <property type="match status" value="1"/>
</dbReference>
<evidence type="ECO:0000313" key="11">
    <source>
        <dbReference type="Proteomes" id="UP000003688"/>
    </source>
</evidence>
<dbReference type="EMBL" id="ABOX02000001">
    <property type="protein sequence ID" value="EEF63218.1"/>
    <property type="molecule type" value="Genomic_DNA"/>
</dbReference>
<dbReference type="Proteomes" id="UP000003688">
    <property type="component" value="Unassembled WGS sequence"/>
</dbReference>
<dbReference type="InterPro" id="IPR053905">
    <property type="entry name" value="EF-G-like_DII"/>
</dbReference>
<evidence type="ECO:0000256" key="3">
    <source>
        <dbReference type="ARBA" id="ARBA00022490"/>
    </source>
</evidence>
<feature type="domain" description="Tr-type G" evidence="9">
    <location>
        <begin position="8"/>
        <end position="277"/>
    </location>
</feature>
<dbReference type="PRINTS" id="PR00315">
    <property type="entry name" value="ELONGATNFCT"/>
</dbReference>
<dbReference type="InterPro" id="IPR005225">
    <property type="entry name" value="Small_GTP-bd"/>
</dbReference>
<dbReference type="Pfam" id="PF16658">
    <property type="entry name" value="RF3_C"/>
    <property type="match status" value="1"/>
</dbReference>
<evidence type="ECO:0000256" key="5">
    <source>
        <dbReference type="ARBA" id="ARBA00022917"/>
    </source>
</evidence>
<dbReference type="InterPro" id="IPR004548">
    <property type="entry name" value="PrfC"/>
</dbReference>
<dbReference type="Pfam" id="PF22042">
    <property type="entry name" value="EF-G_D2"/>
    <property type="match status" value="1"/>
</dbReference>
<comment type="similarity">
    <text evidence="2 7">Belongs to the TRAFAC class translation factor GTPase superfamily. Classic translation factor GTPase family. PrfC subfamily.</text>
</comment>
<dbReference type="GO" id="GO:0016149">
    <property type="term" value="F:translation release factor activity, codon specific"/>
    <property type="evidence" value="ECO:0007669"/>
    <property type="project" value="UniProtKB-UniRule"/>
</dbReference>
<name>B9X9P7_PEDPL</name>
<protein>
    <recommendedName>
        <fullName evidence="7 8">Peptide chain release factor 3</fullName>
        <shortName evidence="7">RF-3</shortName>
    </recommendedName>
</protein>
<dbReference type="Gene3D" id="2.40.30.10">
    <property type="entry name" value="Translation factors"/>
    <property type="match status" value="1"/>
</dbReference>
<organism evidence="10 11">
    <name type="scientific">Pedosphaera parvula (strain Ellin514)</name>
    <dbReference type="NCBI Taxonomy" id="320771"/>
    <lineage>
        <taxon>Bacteria</taxon>
        <taxon>Pseudomonadati</taxon>
        <taxon>Verrucomicrobiota</taxon>
        <taxon>Pedosphaerae</taxon>
        <taxon>Pedosphaerales</taxon>
        <taxon>Pedosphaeraceae</taxon>
        <taxon>Pedosphaera</taxon>
    </lineage>
</organism>
<feature type="binding site" evidence="7">
    <location>
        <begin position="139"/>
        <end position="142"/>
    </location>
    <ligand>
        <name>GTP</name>
        <dbReference type="ChEBI" id="CHEBI:37565"/>
    </ligand>
</feature>
<dbReference type="InterPro" id="IPR038467">
    <property type="entry name" value="RF3_dom_3_sf"/>
</dbReference>
<evidence type="ECO:0000259" key="9">
    <source>
        <dbReference type="PROSITE" id="PS51722"/>
    </source>
</evidence>
<reference evidence="10 11" key="1">
    <citation type="journal article" date="2011" name="J. Bacteriol.">
        <title>Genome sequence of 'Pedosphaera parvula' Ellin514, an aerobic Verrucomicrobial isolate from pasture soil.</title>
        <authorList>
            <person name="Kant R."/>
            <person name="van Passel M.W."/>
            <person name="Sangwan P."/>
            <person name="Palva A."/>
            <person name="Lucas S."/>
            <person name="Copeland A."/>
            <person name="Lapidus A."/>
            <person name="Glavina Del Rio T."/>
            <person name="Dalin E."/>
            <person name="Tice H."/>
            <person name="Bruce D."/>
            <person name="Goodwin L."/>
            <person name="Pitluck S."/>
            <person name="Chertkov O."/>
            <person name="Larimer F.W."/>
            <person name="Land M.L."/>
            <person name="Hauser L."/>
            <person name="Brettin T.S."/>
            <person name="Detter J.C."/>
            <person name="Han S."/>
            <person name="de Vos W.M."/>
            <person name="Janssen P.H."/>
            <person name="Smidt H."/>
        </authorList>
    </citation>
    <scope>NUCLEOTIDE SEQUENCE [LARGE SCALE GENOMIC DNA]</scope>
    <source>
        <strain evidence="10 11">Ellin514</strain>
    </source>
</reference>
<dbReference type="NCBIfam" id="TIGR00231">
    <property type="entry name" value="small_GTP"/>
    <property type="match status" value="1"/>
</dbReference>
<dbReference type="NCBIfam" id="NF001964">
    <property type="entry name" value="PRK00741.1"/>
    <property type="match status" value="1"/>
</dbReference>
<evidence type="ECO:0000256" key="8">
    <source>
        <dbReference type="NCBIfam" id="TIGR00503"/>
    </source>
</evidence>
<dbReference type="HAMAP" id="MF_00072">
    <property type="entry name" value="Rel_fac_3"/>
    <property type="match status" value="1"/>
</dbReference>
<evidence type="ECO:0000313" key="10">
    <source>
        <dbReference type="EMBL" id="EEF63218.1"/>
    </source>
</evidence>
<comment type="function">
    <text evidence="7">Increases the formation of ribosomal termination complexes and stimulates activities of RF-1 and RF-2. It binds guanine nucleotides and has strong preference for UGA stop codons. It may interact directly with the ribosome. The stimulation of RF-1 and RF-2 is significantly reduced by GTP and GDP, but not by GMP.</text>
</comment>
<comment type="caution">
    <text evidence="10">The sequence shown here is derived from an EMBL/GenBank/DDBJ whole genome shotgun (WGS) entry which is preliminary data.</text>
</comment>
<dbReference type="InterPro" id="IPR031157">
    <property type="entry name" value="G_TR_CS"/>
</dbReference>
<evidence type="ECO:0000256" key="2">
    <source>
        <dbReference type="ARBA" id="ARBA00009978"/>
    </source>
</evidence>
<keyword evidence="6 7" id="KW-0342">GTP-binding</keyword>
<dbReference type="GO" id="GO:0006449">
    <property type="term" value="P:regulation of translational termination"/>
    <property type="evidence" value="ECO:0007669"/>
    <property type="project" value="UniProtKB-UniRule"/>
</dbReference>
<dbReference type="NCBIfam" id="TIGR00503">
    <property type="entry name" value="prfC"/>
    <property type="match status" value="1"/>
</dbReference>
<accession>B9X9P7</accession>
<dbReference type="InterPro" id="IPR041732">
    <property type="entry name" value="RF3_GTP-bd"/>
</dbReference>
<dbReference type="PANTHER" id="PTHR43556:SF2">
    <property type="entry name" value="PEPTIDE CHAIN RELEASE FACTOR RF3"/>
    <property type="match status" value="1"/>
</dbReference>
<dbReference type="AlphaFoldDB" id="B9X9P7"/>
<dbReference type="PROSITE" id="PS00301">
    <property type="entry name" value="G_TR_1"/>
    <property type="match status" value="1"/>
</dbReference>
<dbReference type="InterPro" id="IPR027417">
    <property type="entry name" value="P-loop_NTPase"/>
</dbReference>
<dbReference type="GO" id="GO:0016150">
    <property type="term" value="F:translation release factor activity, codon nonspecific"/>
    <property type="evidence" value="ECO:0007669"/>
    <property type="project" value="TreeGrafter"/>
</dbReference>
<dbReference type="GO" id="GO:0005829">
    <property type="term" value="C:cytosol"/>
    <property type="evidence" value="ECO:0007669"/>
    <property type="project" value="TreeGrafter"/>
</dbReference>
<feature type="binding site" evidence="7">
    <location>
        <begin position="17"/>
        <end position="24"/>
    </location>
    <ligand>
        <name>GTP</name>
        <dbReference type="ChEBI" id="CHEBI:37565"/>
    </ligand>
</feature>
<dbReference type="Pfam" id="PF00009">
    <property type="entry name" value="GTP_EFTU"/>
    <property type="match status" value="1"/>
</dbReference>
<dbReference type="RefSeq" id="WP_007412525.1">
    <property type="nucleotide sequence ID" value="NZ_ABOX02000001.1"/>
</dbReference>
<comment type="subcellular location">
    <subcellularLocation>
        <location evidence="1 7">Cytoplasm</location>
    </subcellularLocation>
</comment>
<evidence type="ECO:0000256" key="4">
    <source>
        <dbReference type="ARBA" id="ARBA00022741"/>
    </source>
</evidence>
<feature type="binding site" evidence="7">
    <location>
        <begin position="85"/>
        <end position="89"/>
    </location>
    <ligand>
        <name>GTP</name>
        <dbReference type="ChEBI" id="CHEBI:37565"/>
    </ligand>
</feature>
<evidence type="ECO:0000256" key="7">
    <source>
        <dbReference type="HAMAP-Rule" id="MF_00072"/>
    </source>
</evidence>
<dbReference type="CDD" id="cd04169">
    <property type="entry name" value="RF3"/>
    <property type="match status" value="1"/>
</dbReference>
<evidence type="ECO:0000256" key="6">
    <source>
        <dbReference type="ARBA" id="ARBA00023134"/>
    </source>
</evidence>
<keyword evidence="4 7" id="KW-0547">Nucleotide-binding</keyword>
<dbReference type="GO" id="GO:0005525">
    <property type="term" value="F:GTP binding"/>
    <property type="evidence" value="ECO:0007669"/>
    <property type="project" value="UniProtKB-UniRule"/>
</dbReference>
<proteinExistence type="inferred from homology"/>
<dbReference type="PANTHER" id="PTHR43556">
    <property type="entry name" value="PEPTIDE CHAIN RELEASE FACTOR RF3"/>
    <property type="match status" value="1"/>
</dbReference>
<dbReference type="InterPro" id="IPR032090">
    <property type="entry name" value="RF3_C"/>
</dbReference>